<keyword evidence="1" id="KW-0472">Membrane</keyword>
<feature type="transmembrane region" description="Helical" evidence="1">
    <location>
        <begin position="150"/>
        <end position="168"/>
    </location>
</feature>
<evidence type="ECO:0000313" key="2">
    <source>
        <dbReference type="EMBL" id="CBJ31224.1"/>
    </source>
</evidence>
<evidence type="ECO:0000256" key="1">
    <source>
        <dbReference type="SAM" id="Phobius"/>
    </source>
</evidence>
<gene>
    <name evidence="2" type="ORF">Esi_0239_0023</name>
</gene>
<organism evidence="2 3">
    <name type="scientific">Ectocarpus siliculosus</name>
    <name type="common">Brown alga</name>
    <name type="synonym">Conferva siliculosa</name>
    <dbReference type="NCBI Taxonomy" id="2880"/>
    <lineage>
        <taxon>Eukaryota</taxon>
        <taxon>Sar</taxon>
        <taxon>Stramenopiles</taxon>
        <taxon>Ochrophyta</taxon>
        <taxon>PX clade</taxon>
        <taxon>Phaeophyceae</taxon>
        <taxon>Ectocarpales</taxon>
        <taxon>Ectocarpaceae</taxon>
        <taxon>Ectocarpus</taxon>
    </lineage>
</organism>
<dbReference type="OrthoDB" id="10481320at2759"/>
<sequence>MIDEEVVAAFQPQQDILFLSSCPEMAAVLSVLKLAPGKISAAIASLAKTVISAPECRLEATSEEQLEWESCLASYEYAGTCSAVSATSCCFDVLSPNDCLANPKFVSYSECIVQAASEQACSSLSCKHTETMTTSTSDTSAAGSGKRPVSIGRAAIMVVAFFALVGALQRT</sequence>
<dbReference type="EMBL" id="FN648419">
    <property type="protein sequence ID" value="CBJ31224.1"/>
    <property type="molecule type" value="Genomic_DNA"/>
</dbReference>
<keyword evidence="1" id="KW-0812">Transmembrane</keyword>
<dbReference type="Proteomes" id="UP000002630">
    <property type="component" value="Linkage Group LG14"/>
</dbReference>
<accession>D7FST3</accession>
<evidence type="ECO:0000313" key="3">
    <source>
        <dbReference type="Proteomes" id="UP000002630"/>
    </source>
</evidence>
<reference evidence="2 3" key="1">
    <citation type="journal article" date="2010" name="Nature">
        <title>The Ectocarpus genome and the independent evolution of multicellularity in brown algae.</title>
        <authorList>
            <person name="Cock J.M."/>
            <person name="Sterck L."/>
            <person name="Rouze P."/>
            <person name="Scornet D."/>
            <person name="Allen A.E."/>
            <person name="Amoutzias G."/>
            <person name="Anthouard V."/>
            <person name="Artiguenave F."/>
            <person name="Aury J.M."/>
            <person name="Badger J.H."/>
            <person name="Beszteri B."/>
            <person name="Billiau K."/>
            <person name="Bonnet E."/>
            <person name="Bothwell J.H."/>
            <person name="Bowler C."/>
            <person name="Boyen C."/>
            <person name="Brownlee C."/>
            <person name="Carrano C.J."/>
            <person name="Charrier B."/>
            <person name="Cho G.Y."/>
            <person name="Coelho S.M."/>
            <person name="Collen J."/>
            <person name="Corre E."/>
            <person name="Da Silva C."/>
            <person name="Delage L."/>
            <person name="Delaroque N."/>
            <person name="Dittami S.M."/>
            <person name="Doulbeau S."/>
            <person name="Elias M."/>
            <person name="Farnham G."/>
            <person name="Gachon C.M."/>
            <person name="Gschloessl B."/>
            <person name="Heesch S."/>
            <person name="Jabbari K."/>
            <person name="Jubin C."/>
            <person name="Kawai H."/>
            <person name="Kimura K."/>
            <person name="Kloareg B."/>
            <person name="Kupper F.C."/>
            <person name="Lang D."/>
            <person name="Le Bail A."/>
            <person name="Leblanc C."/>
            <person name="Lerouge P."/>
            <person name="Lohr M."/>
            <person name="Lopez P.J."/>
            <person name="Martens C."/>
            <person name="Maumus F."/>
            <person name="Michel G."/>
            <person name="Miranda-Saavedra D."/>
            <person name="Morales J."/>
            <person name="Moreau H."/>
            <person name="Motomura T."/>
            <person name="Nagasato C."/>
            <person name="Napoli C.A."/>
            <person name="Nelson D.R."/>
            <person name="Nyvall-Collen P."/>
            <person name="Peters A.F."/>
            <person name="Pommier C."/>
            <person name="Potin P."/>
            <person name="Poulain J."/>
            <person name="Quesneville H."/>
            <person name="Read B."/>
            <person name="Rensing S.A."/>
            <person name="Ritter A."/>
            <person name="Rousvoal S."/>
            <person name="Samanta M."/>
            <person name="Samson G."/>
            <person name="Schroeder D.C."/>
            <person name="Segurens B."/>
            <person name="Strittmatter M."/>
            <person name="Tonon T."/>
            <person name="Tregear J.W."/>
            <person name="Valentin K."/>
            <person name="von Dassow P."/>
            <person name="Yamagishi T."/>
            <person name="Van de Peer Y."/>
            <person name="Wincker P."/>
        </authorList>
    </citation>
    <scope>NUCLEOTIDE SEQUENCE [LARGE SCALE GENOMIC DNA]</scope>
    <source>
        <strain evidence="3">Ec32 / CCAP1310/4</strain>
    </source>
</reference>
<protein>
    <submittedName>
        <fullName evidence="2">Uncharacterized protein</fullName>
    </submittedName>
</protein>
<proteinExistence type="predicted"/>
<keyword evidence="1" id="KW-1133">Transmembrane helix</keyword>
<keyword evidence="3" id="KW-1185">Reference proteome</keyword>
<dbReference type="InParanoid" id="D7FST3"/>
<dbReference type="AlphaFoldDB" id="D7FST3"/>
<dbReference type="EMBL" id="FN649739">
    <property type="protein sequence ID" value="CBJ31224.1"/>
    <property type="molecule type" value="Genomic_DNA"/>
</dbReference>
<name>D7FST3_ECTSI</name>